<dbReference type="FunFam" id="2.40.70.10:FF:000017">
    <property type="entry name" value="Uncharacterized protein"/>
    <property type="match status" value="1"/>
</dbReference>
<keyword evidence="8" id="KW-0472">Membrane</keyword>
<evidence type="ECO:0000256" key="6">
    <source>
        <dbReference type="ARBA" id="ARBA00023145"/>
    </source>
</evidence>
<evidence type="ECO:0000256" key="3">
    <source>
        <dbReference type="ARBA" id="ARBA00022729"/>
    </source>
</evidence>
<dbReference type="PROSITE" id="PS51767">
    <property type="entry name" value="PEPTIDASE_A1"/>
    <property type="match status" value="1"/>
</dbReference>
<dbReference type="Pfam" id="PF00026">
    <property type="entry name" value="Asp"/>
    <property type="match status" value="1"/>
</dbReference>
<dbReference type="PANTHER" id="PTHR47965:SF12">
    <property type="entry name" value="ASPARTIC PROTEINASE 3-RELATED"/>
    <property type="match status" value="1"/>
</dbReference>
<evidence type="ECO:0000256" key="1">
    <source>
        <dbReference type="ARBA" id="ARBA00007447"/>
    </source>
</evidence>
<accession>A0A177WV16</accession>
<dbReference type="OrthoDB" id="2152801at2759"/>
<dbReference type="InterPro" id="IPR034164">
    <property type="entry name" value="Pepsin-like_dom"/>
</dbReference>
<feature type="transmembrane region" description="Helical" evidence="8">
    <location>
        <begin position="7"/>
        <end position="36"/>
    </location>
</feature>
<dbReference type="FunFam" id="2.40.70.10:FF:000084">
    <property type="entry name" value="Uncharacterized protein"/>
    <property type="match status" value="1"/>
</dbReference>
<sequence>MYQIQPILITLLDTMLITLECVILALQAVAAVRLALESPFESASQSNNRLSKRSPVVLGGGDRKCYRMKSNVNGINLNLRVESAFSDIIVPLPSSSNNIGLAIQSVSSGEPVTIKYKGDEYRGISSKAVVTIPGTRITDIKLPVIAVKKQSPDLIGISPNLDGVFGIGYSSLSKHHPPATAMDILYNGNTIPNNEVGLQLCPYDMISNSFINIGNTDITAKCGTNGRSVAWVDSPSDGYFSVNIKSILINGEQVDLPAEFQKRILKNGYALYSRVETCFTFMQFPERVVATLIDVIVGSNAIIFKKKKLSDKLNKEMVKRKLRKNRPIFKSNYNIDWSKLPTVSITMFSQNPVTDENRNSVVTIELGPKDYIQIIDSKHVRFTVKVGSSDHAILGISFMTRLLLTFDRAHKRIGFAPGCGCETATDGYPTISNGDQVLWSPSQLPEQPSTSSSSGRSGLRRSLLRLGSTLRDNIRRGSKRSKANYEKLED</sequence>
<dbReference type="PANTHER" id="PTHR47965">
    <property type="entry name" value="ASPARTYL PROTEASE-RELATED"/>
    <property type="match status" value="1"/>
</dbReference>
<evidence type="ECO:0000259" key="9">
    <source>
        <dbReference type="PROSITE" id="PS51767"/>
    </source>
</evidence>
<dbReference type="InterPro" id="IPR001461">
    <property type="entry name" value="Aspartic_peptidase_A1"/>
</dbReference>
<dbReference type="InterPro" id="IPR021109">
    <property type="entry name" value="Peptidase_aspartic_dom_sf"/>
</dbReference>
<dbReference type="Gene3D" id="2.40.70.10">
    <property type="entry name" value="Acid Proteases"/>
    <property type="match status" value="2"/>
</dbReference>
<organism evidence="10 11">
    <name type="scientific">Batrachochytrium dendrobatidis (strain JEL423)</name>
    <dbReference type="NCBI Taxonomy" id="403673"/>
    <lineage>
        <taxon>Eukaryota</taxon>
        <taxon>Fungi</taxon>
        <taxon>Fungi incertae sedis</taxon>
        <taxon>Chytridiomycota</taxon>
        <taxon>Chytridiomycota incertae sedis</taxon>
        <taxon>Chytridiomycetes</taxon>
        <taxon>Rhizophydiales</taxon>
        <taxon>Rhizophydiales incertae sedis</taxon>
        <taxon>Batrachochytrium</taxon>
    </lineage>
</organism>
<reference evidence="10 11" key="2">
    <citation type="submission" date="2016-05" db="EMBL/GenBank/DDBJ databases">
        <title>Lineage-specific infection strategies underlie the spectrum of fungal disease in amphibians.</title>
        <authorList>
            <person name="Cuomo C.A."/>
            <person name="Farrer R.A."/>
            <person name="James T."/>
            <person name="Longcore J."/>
            <person name="Birren B."/>
        </authorList>
    </citation>
    <scope>NUCLEOTIDE SEQUENCE [LARGE SCALE GENOMIC DNA]</scope>
    <source>
        <strain evidence="10 11">JEL423</strain>
    </source>
</reference>
<evidence type="ECO:0000256" key="4">
    <source>
        <dbReference type="ARBA" id="ARBA00022750"/>
    </source>
</evidence>
<dbReference type="eggNOG" id="KOG1339">
    <property type="taxonomic scope" value="Eukaryota"/>
</dbReference>
<evidence type="ECO:0000313" key="10">
    <source>
        <dbReference type="EMBL" id="OAJ43897.1"/>
    </source>
</evidence>
<reference evidence="10 11" key="1">
    <citation type="submission" date="2006-10" db="EMBL/GenBank/DDBJ databases">
        <title>The Genome Sequence of Batrachochytrium dendrobatidis JEL423.</title>
        <authorList>
            <consortium name="The Broad Institute Genome Sequencing Platform"/>
            <person name="Birren B."/>
            <person name="Lander E."/>
            <person name="Galagan J."/>
            <person name="Cuomo C."/>
            <person name="Devon K."/>
            <person name="Jaffe D."/>
            <person name="Butler J."/>
            <person name="Alvarez P."/>
            <person name="Gnerre S."/>
            <person name="Grabherr M."/>
            <person name="Kleber M."/>
            <person name="Mauceli E."/>
            <person name="Brockman W."/>
            <person name="Young S."/>
            <person name="LaButti K."/>
            <person name="Sykes S."/>
            <person name="DeCaprio D."/>
            <person name="Crawford M."/>
            <person name="Koehrsen M."/>
            <person name="Engels R."/>
            <person name="Montgomery P."/>
            <person name="Pearson M."/>
            <person name="Howarth C."/>
            <person name="Larson L."/>
            <person name="White J."/>
            <person name="O'Leary S."/>
            <person name="Kodira C."/>
            <person name="Zeng Q."/>
            <person name="Yandava C."/>
            <person name="Alvarado L."/>
            <person name="Longcore J."/>
            <person name="James T."/>
        </authorList>
    </citation>
    <scope>NUCLEOTIDE SEQUENCE [LARGE SCALE GENOMIC DNA]</scope>
    <source>
        <strain evidence="10 11">JEL423</strain>
    </source>
</reference>
<keyword evidence="8" id="KW-0812">Transmembrane</keyword>
<dbReference type="Proteomes" id="UP000077115">
    <property type="component" value="Unassembled WGS sequence"/>
</dbReference>
<keyword evidence="8" id="KW-1133">Transmembrane helix</keyword>
<keyword evidence="3" id="KW-0732">Signal</keyword>
<feature type="domain" description="Peptidase A1" evidence="9">
    <location>
        <begin position="66"/>
        <end position="416"/>
    </location>
</feature>
<evidence type="ECO:0000256" key="7">
    <source>
        <dbReference type="SAM" id="MobiDB-lite"/>
    </source>
</evidence>
<dbReference type="AlphaFoldDB" id="A0A177WV16"/>
<keyword evidence="2" id="KW-0645">Protease</keyword>
<dbReference type="GO" id="GO:0006508">
    <property type="term" value="P:proteolysis"/>
    <property type="evidence" value="ECO:0007669"/>
    <property type="project" value="UniProtKB-KW"/>
</dbReference>
<feature type="region of interest" description="Disordered" evidence="7">
    <location>
        <begin position="440"/>
        <end position="490"/>
    </location>
</feature>
<dbReference type="EMBL" id="DS022311">
    <property type="protein sequence ID" value="OAJ43897.1"/>
    <property type="molecule type" value="Genomic_DNA"/>
</dbReference>
<keyword evidence="5" id="KW-0378">Hydrolase</keyword>
<gene>
    <name evidence="10" type="ORF">BDEG_27210</name>
</gene>
<name>A0A177WV16_BATDL</name>
<evidence type="ECO:0000256" key="5">
    <source>
        <dbReference type="ARBA" id="ARBA00022801"/>
    </source>
</evidence>
<dbReference type="InterPro" id="IPR033121">
    <property type="entry name" value="PEPTIDASE_A1"/>
</dbReference>
<comment type="similarity">
    <text evidence="1">Belongs to the peptidase A1 family.</text>
</comment>
<keyword evidence="6" id="KW-0865">Zymogen</keyword>
<dbReference type="VEuPathDB" id="FungiDB:BDEG_27210"/>
<evidence type="ECO:0000313" key="11">
    <source>
        <dbReference type="Proteomes" id="UP000077115"/>
    </source>
</evidence>
<dbReference type="CDD" id="cd05471">
    <property type="entry name" value="pepsin_like"/>
    <property type="match status" value="1"/>
</dbReference>
<proteinExistence type="inferred from homology"/>
<dbReference type="SUPFAM" id="SSF50630">
    <property type="entry name" value="Acid proteases"/>
    <property type="match status" value="1"/>
</dbReference>
<evidence type="ECO:0000256" key="2">
    <source>
        <dbReference type="ARBA" id="ARBA00022670"/>
    </source>
</evidence>
<keyword evidence="4" id="KW-0064">Aspartyl protease</keyword>
<evidence type="ECO:0000256" key="8">
    <source>
        <dbReference type="SAM" id="Phobius"/>
    </source>
</evidence>
<dbReference type="GO" id="GO:0004190">
    <property type="term" value="F:aspartic-type endopeptidase activity"/>
    <property type="evidence" value="ECO:0007669"/>
    <property type="project" value="UniProtKB-KW"/>
</dbReference>
<protein>
    <recommendedName>
        <fullName evidence="9">Peptidase A1 domain-containing protein</fullName>
    </recommendedName>
</protein>